<dbReference type="InterPro" id="IPR008580">
    <property type="entry name" value="PPPDE_dom"/>
</dbReference>
<dbReference type="InterPro" id="IPR042266">
    <property type="entry name" value="PPPDE_sf"/>
</dbReference>
<dbReference type="EMBL" id="JAWDEY010000032">
    <property type="protein sequence ID" value="KAK6588529.1"/>
    <property type="molecule type" value="Genomic_DNA"/>
</dbReference>
<dbReference type="Pfam" id="PF05903">
    <property type="entry name" value="Peptidase_C97"/>
    <property type="match status" value="1"/>
</dbReference>
<evidence type="ECO:0000256" key="1">
    <source>
        <dbReference type="ARBA" id="ARBA00008140"/>
    </source>
</evidence>
<dbReference type="GO" id="GO:0016579">
    <property type="term" value="P:protein deubiquitination"/>
    <property type="evidence" value="ECO:0007669"/>
    <property type="project" value="TreeGrafter"/>
</dbReference>
<comment type="similarity">
    <text evidence="1">Belongs to the DeSI family.</text>
</comment>
<organism evidence="5 6">
    <name type="scientific">Cryptosporidium xiaoi</name>
    <dbReference type="NCBI Taxonomy" id="659607"/>
    <lineage>
        <taxon>Eukaryota</taxon>
        <taxon>Sar</taxon>
        <taxon>Alveolata</taxon>
        <taxon>Apicomplexa</taxon>
        <taxon>Conoidasida</taxon>
        <taxon>Coccidia</taxon>
        <taxon>Eucoccidiorida</taxon>
        <taxon>Eimeriorina</taxon>
        <taxon>Cryptosporidiidae</taxon>
        <taxon>Cryptosporidium</taxon>
    </lineage>
</organism>
<feature type="domain" description="PPPDE" evidence="4">
    <location>
        <begin position="62"/>
        <end position="194"/>
    </location>
</feature>
<dbReference type="SMART" id="SM01179">
    <property type="entry name" value="DUF862"/>
    <property type="match status" value="1"/>
</dbReference>
<dbReference type="GO" id="GO:0006508">
    <property type="term" value="P:proteolysis"/>
    <property type="evidence" value="ECO:0007669"/>
    <property type="project" value="UniProtKB-KW"/>
</dbReference>
<evidence type="ECO:0000256" key="2">
    <source>
        <dbReference type="ARBA" id="ARBA00022670"/>
    </source>
</evidence>
<keyword evidence="6" id="KW-1185">Reference proteome</keyword>
<evidence type="ECO:0000259" key="4">
    <source>
        <dbReference type="PROSITE" id="PS51858"/>
    </source>
</evidence>
<evidence type="ECO:0000313" key="6">
    <source>
        <dbReference type="Proteomes" id="UP001311799"/>
    </source>
</evidence>
<dbReference type="Proteomes" id="UP001311799">
    <property type="component" value="Unassembled WGS sequence"/>
</dbReference>
<gene>
    <name evidence="5" type="ORF">RS030_4627</name>
</gene>
<dbReference type="AlphaFoldDB" id="A0AAV9XWR8"/>
<dbReference type="PANTHER" id="PTHR12378">
    <property type="entry name" value="DESUMOYLATING ISOPEPTIDASE"/>
    <property type="match status" value="1"/>
</dbReference>
<accession>A0AAV9XWR8</accession>
<reference evidence="5 6" key="1">
    <citation type="submission" date="2023-10" db="EMBL/GenBank/DDBJ databases">
        <title>Comparative genomics analysis reveals potential genetic determinants of host preference in Cryptosporidium xiaoi.</title>
        <authorList>
            <person name="Xiao L."/>
            <person name="Li J."/>
        </authorList>
    </citation>
    <scope>NUCLEOTIDE SEQUENCE [LARGE SCALE GENOMIC DNA]</scope>
    <source>
        <strain evidence="5 6">52996</strain>
    </source>
</reference>
<dbReference type="Gene3D" id="3.90.1720.30">
    <property type="entry name" value="PPPDE domains"/>
    <property type="match status" value="1"/>
</dbReference>
<keyword evidence="3" id="KW-0378">Hydrolase</keyword>
<sequence>MLKKDLKDVGRGVVEGEVLSYYGSYLGQFENTPNMNTKKYDYPQRMASISSREQFDENRGSNMVILNVYDLDSLSRKINKFTRAFDIGAFHAGVEVYGIEYCFGSTNDGTTGITSNLPRRHPIHIYRESIKMGRTNFTRGEVKRIISNMKPMWPGSEYNIFRRNCLTFAEELCTTLNVGEIPSFVKLLPELLCQAGDGLDRAAQHLVTIFHRVTATCSNLTAFDTEKSDERNYSIDSRQVTESTVGTMSDLRNTI</sequence>
<proteinExistence type="inferred from homology"/>
<protein>
    <recommendedName>
        <fullName evidence="4">PPPDE domain-containing protein</fullName>
    </recommendedName>
</protein>
<dbReference type="PROSITE" id="PS51858">
    <property type="entry name" value="PPPDE"/>
    <property type="match status" value="1"/>
</dbReference>
<evidence type="ECO:0000313" key="5">
    <source>
        <dbReference type="EMBL" id="KAK6588529.1"/>
    </source>
</evidence>
<evidence type="ECO:0000256" key="3">
    <source>
        <dbReference type="ARBA" id="ARBA00022801"/>
    </source>
</evidence>
<dbReference type="PANTHER" id="PTHR12378:SF80">
    <property type="entry name" value="IP06716P-RELATED"/>
    <property type="match status" value="1"/>
</dbReference>
<comment type="caution">
    <text evidence="5">The sequence shown here is derived from an EMBL/GenBank/DDBJ whole genome shotgun (WGS) entry which is preliminary data.</text>
</comment>
<dbReference type="GO" id="GO:0101005">
    <property type="term" value="F:deubiquitinase activity"/>
    <property type="evidence" value="ECO:0007669"/>
    <property type="project" value="TreeGrafter"/>
</dbReference>
<name>A0AAV9XWR8_9CRYT</name>
<keyword evidence="2" id="KW-0645">Protease</keyword>